<dbReference type="InterPro" id="IPR011577">
    <property type="entry name" value="Cyt_b561_bac/Ni-Hgenase"/>
</dbReference>
<evidence type="ECO:0000256" key="6">
    <source>
        <dbReference type="SAM" id="Phobius"/>
    </source>
</evidence>
<dbReference type="GO" id="GO:0020037">
    <property type="term" value="F:heme binding"/>
    <property type="evidence" value="ECO:0007669"/>
    <property type="project" value="TreeGrafter"/>
</dbReference>
<dbReference type="InterPro" id="IPR051542">
    <property type="entry name" value="Hydrogenase_cytochrome"/>
</dbReference>
<gene>
    <name evidence="8" type="ordered locus">CPS_3444</name>
</gene>
<dbReference type="Pfam" id="PF01292">
    <property type="entry name" value="Ni_hydr_CYTB"/>
    <property type="match status" value="1"/>
</dbReference>
<accession>Q47YK1</accession>
<keyword evidence="5 6" id="KW-0472">Membrane</keyword>
<proteinExistence type="predicted"/>
<dbReference type="STRING" id="167879.CPS_3444"/>
<dbReference type="GO" id="GO:0022904">
    <property type="term" value="P:respiratory electron transport chain"/>
    <property type="evidence" value="ECO:0007669"/>
    <property type="project" value="InterPro"/>
</dbReference>
<sequence>MSDQSAYPTYAKLIHLGIAFFGVFAFLTGEFAEDGITSNGYLLHSYLGLSLASIMLIRVAMGFTKSQALSFKAWSPFSKQQRQYAIEDFRSLLTLKIPKRGPHDGLAGFTQAFGLLIFIWMSVTGTILFILGSESKSNIFEYVEELHEVGESLIPIFLALHVGAVILHSLCGKSNWRKMFNNKLR</sequence>
<dbReference type="GO" id="GO:0005886">
    <property type="term" value="C:plasma membrane"/>
    <property type="evidence" value="ECO:0007669"/>
    <property type="project" value="UniProtKB-SubCell"/>
</dbReference>
<evidence type="ECO:0000256" key="3">
    <source>
        <dbReference type="ARBA" id="ARBA00022692"/>
    </source>
</evidence>
<dbReference type="RefSeq" id="WP_011044205.1">
    <property type="nucleotide sequence ID" value="NC_003910.7"/>
</dbReference>
<dbReference type="HOGENOM" id="CLU_1466354_0_0_6"/>
<feature type="transmembrane region" description="Helical" evidence="6">
    <location>
        <begin position="12"/>
        <end position="29"/>
    </location>
</feature>
<protein>
    <submittedName>
        <fullName evidence="8">Cytochrome b561 family protein</fullName>
    </submittedName>
</protein>
<feature type="transmembrane region" description="Helical" evidence="6">
    <location>
        <begin position="41"/>
        <end position="61"/>
    </location>
</feature>
<keyword evidence="2" id="KW-1003">Cell membrane</keyword>
<organism evidence="8 9">
    <name type="scientific">Colwellia psychrerythraea (strain 34H / ATCC BAA-681)</name>
    <name type="common">Vibrio psychroerythus</name>
    <dbReference type="NCBI Taxonomy" id="167879"/>
    <lineage>
        <taxon>Bacteria</taxon>
        <taxon>Pseudomonadati</taxon>
        <taxon>Pseudomonadota</taxon>
        <taxon>Gammaproteobacteria</taxon>
        <taxon>Alteromonadales</taxon>
        <taxon>Colwelliaceae</taxon>
        <taxon>Colwellia</taxon>
    </lineage>
</organism>
<dbReference type="SUPFAM" id="SSF81342">
    <property type="entry name" value="Transmembrane di-heme cytochromes"/>
    <property type="match status" value="1"/>
</dbReference>
<feature type="domain" description="Cytochrome b561 bacterial/Ni-hydrogenase" evidence="7">
    <location>
        <begin position="7"/>
        <end position="181"/>
    </location>
</feature>
<name>Q47YK1_COLP3</name>
<dbReference type="Proteomes" id="UP000000547">
    <property type="component" value="Chromosome"/>
</dbReference>
<evidence type="ECO:0000256" key="2">
    <source>
        <dbReference type="ARBA" id="ARBA00022475"/>
    </source>
</evidence>
<evidence type="ECO:0000256" key="1">
    <source>
        <dbReference type="ARBA" id="ARBA00004651"/>
    </source>
</evidence>
<evidence type="ECO:0000256" key="4">
    <source>
        <dbReference type="ARBA" id="ARBA00022989"/>
    </source>
</evidence>
<evidence type="ECO:0000259" key="7">
    <source>
        <dbReference type="Pfam" id="PF01292"/>
    </source>
</evidence>
<keyword evidence="3 6" id="KW-0812">Transmembrane</keyword>
<keyword evidence="4 6" id="KW-1133">Transmembrane helix</keyword>
<feature type="transmembrane region" description="Helical" evidence="6">
    <location>
        <begin position="152"/>
        <end position="171"/>
    </location>
</feature>
<dbReference type="InterPro" id="IPR016174">
    <property type="entry name" value="Di-haem_cyt_TM"/>
</dbReference>
<evidence type="ECO:0000313" key="8">
    <source>
        <dbReference type="EMBL" id="AAZ25226.1"/>
    </source>
</evidence>
<dbReference type="EMBL" id="CP000083">
    <property type="protein sequence ID" value="AAZ25226.1"/>
    <property type="molecule type" value="Genomic_DNA"/>
</dbReference>
<dbReference type="PANTHER" id="PTHR30485:SF0">
    <property type="entry name" value="NI_FE-HYDROGENASE 1 B-TYPE CYTOCHROME SUBUNIT-RELATED"/>
    <property type="match status" value="1"/>
</dbReference>
<dbReference type="PANTHER" id="PTHR30485">
    <property type="entry name" value="NI/FE-HYDROGENASE 1 B-TYPE CYTOCHROME SUBUNIT"/>
    <property type="match status" value="1"/>
</dbReference>
<feature type="transmembrane region" description="Helical" evidence="6">
    <location>
        <begin position="106"/>
        <end position="132"/>
    </location>
</feature>
<evidence type="ECO:0000313" key="9">
    <source>
        <dbReference type="Proteomes" id="UP000000547"/>
    </source>
</evidence>
<dbReference type="AlphaFoldDB" id="Q47YK1"/>
<dbReference type="GO" id="GO:0009055">
    <property type="term" value="F:electron transfer activity"/>
    <property type="evidence" value="ECO:0007669"/>
    <property type="project" value="InterPro"/>
</dbReference>
<reference evidence="8" key="1">
    <citation type="journal article" date="2005" name="Proc. Natl. Acad. Sci. U.S.A.">
        <title>The psychrophilic lifestyle as revealed by the genome sequence of Colwellia psychrerythraea 34H through genomic and proteomic analyses.</title>
        <authorList>
            <person name="Methe B.A."/>
            <person name="Nelson K.E."/>
            <person name="Deming J.W."/>
            <person name="Momen B."/>
            <person name="Melamud E."/>
            <person name="Zhang X."/>
            <person name="Moult J."/>
            <person name="Madupu R."/>
            <person name="Nelson W.C."/>
            <person name="Dodson R.J."/>
            <person name="Brinkac L.M."/>
            <person name="Daugherty S.C."/>
            <person name="Durkin A.S."/>
            <person name="DeBoy R.T."/>
            <person name="Kolonay J.F."/>
            <person name="Sullivan S.A."/>
            <person name="Zhou L."/>
            <person name="Davidsen T.M."/>
            <person name="Wu M."/>
            <person name="Huston A.L."/>
            <person name="Lewis M."/>
            <person name="Weaver B."/>
            <person name="Weidman J.F."/>
            <person name="Khouri H."/>
            <person name="Utterback T.R."/>
            <person name="Feldblyum T.V."/>
            <person name="Fraser C.M."/>
        </authorList>
    </citation>
    <scope>NUCLEOTIDE SEQUENCE [LARGE SCALE GENOMIC DNA]</scope>
    <source>
        <strain evidence="8">34H</strain>
    </source>
</reference>
<comment type="subcellular location">
    <subcellularLocation>
        <location evidence="1">Cell membrane</location>
        <topology evidence="1">Multi-pass membrane protein</topology>
    </subcellularLocation>
</comment>
<evidence type="ECO:0000256" key="5">
    <source>
        <dbReference type="ARBA" id="ARBA00023136"/>
    </source>
</evidence>
<dbReference type="KEGG" id="cps:CPS_3444"/>
<dbReference type="Gene3D" id="1.20.950.20">
    <property type="entry name" value="Transmembrane di-heme cytochromes, Chain C"/>
    <property type="match status" value="1"/>
</dbReference>